<comment type="caution">
    <text evidence="2">The sequence shown here is derived from an EMBL/GenBank/DDBJ whole genome shotgun (WGS) entry which is preliminary data.</text>
</comment>
<gene>
    <name evidence="2" type="ORF">FH607_019745</name>
</gene>
<dbReference type="PANTHER" id="PTHR38011:SF2">
    <property type="entry name" value="BIFUNCTIONAL DEAMINASE-REDUCTASE DOMAIN PROTEIN"/>
    <property type="match status" value="1"/>
</dbReference>
<accession>A0A5N6A3R4</accession>
<reference evidence="2" key="1">
    <citation type="submission" date="2019-10" db="EMBL/GenBank/DDBJ databases">
        <title>Nonomuraea sp. nov., isolated from Phyllanthus amarus.</title>
        <authorList>
            <person name="Klykleung N."/>
            <person name="Tanasupawat S."/>
        </authorList>
    </citation>
    <scope>NUCLEOTIDE SEQUENCE [LARGE SCALE GENOMIC DNA]</scope>
    <source>
        <strain evidence="2">3MP-10</strain>
    </source>
</reference>
<dbReference type="InterPro" id="IPR002734">
    <property type="entry name" value="RibDG_C"/>
</dbReference>
<dbReference type="RefSeq" id="WP_139670416.1">
    <property type="nucleotide sequence ID" value="NZ_VDLY02000013.1"/>
</dbReference>
<dbReference type="GO" id="GO:0009231">
    <property type="term" value="P:riboflavin biosynthetic process"/>
    <property type="evidence" value="ECO:0007669"/>
    <property type="project" value="InterPro"/>
</dbReference>
<dbReference type="Proteomes" id="UP000314251">
    <property type="component" value="Unassembled WGS sequence"/>
</dbReference>
<protein>
    <submittedName>
        <fullName evidence="2">Riboflavin biosynthesis protein RibD</fullName>
    </submittedName>
</protein>
<dbReference type="AlphaFoldDB" id="A0A5N6A3R4"/>
<name>A0A5N6A3R4_9ACTN</name>
<evidence type="ECO:0000313" key="2">
    <source>
        <dbReference type="EMBL" id="KAB8162882.1"/>
    </source>
</evidence>
<dbReference type="EMBL" id="VDLY02000013">
    <property type="protein sequence ID" value="KAB8162882.1"/>
    <property type="molecule type" value="Genomic_DNA"/>
</dbReference>
<dbReference type="Gene3D" id="3.40.430.10">
    <property type="entry name" value="Dihydrofolate Reductase, subunit A"/>
    <property type="match status" value="1"/>
</dbReference>
<evidence type="ECO:0000259" key="1">
    <source>
        <dbReference type="Pfam" id="PF01872"/>
    </source>
</evidence>
<dbReference type="InterPro" id="IPR024072">
    <property type="entry name" value="DHFR-like_dom_sf"/>
</dbReference>
<dbReference type="OrthoDB" id="7342392at2"/>
<evidence type="ECO:0000313" key="3">
    <source>
        <dbReference type="Proteomes" id="UP000314251"/>
    </source>
</evidence>
<dbReference type="GO" id="GO:0008703">
    <property type="term" value="F:5-amino-6-(5-phosphoribosylamino)uracil reductase activity"/>
    <property type="evidence" value="ECO:0007669"/>
    <property type="project" value="InterPro"/>
</dbReference>
<proteinExistence type="predicted"/>
<organism evidence="2 3">
    <name type="scientific">Streptomyces mimosae</name>
    <dbReference type="NCBI Taxonomy" id="2586635"/>
    <lineage>
        <taxon>Bacteria</taxon>
        <taxon>Bacillati</taxon>
        <taxon>Actinomycetota</taxon>
        <taxon>Actinomycetes</taxon>
        <taxon>Kitasatosporales</taxon>
        <taxon>Streptomycetaceae</taxon>
        <taxon>Streptomyces</taxon>
    </lineage>
</organism>
<sequence>MRKLVSCLFVSLDGVAESPDQWQFAFDEEMGQVLTESLESNDAILMGAVTFTEWAGYWPTVTEGEDVDFANWINGSPKYVVSSTLSDVSDWSNSQLLKGDLAKAVNELKAGEGKGISVAGSPRLVASLLAADLLDELVLLIHPVVAGEGRRRLFPDDAPLKKLTLVSARPTSSGVVIATYRPER</sequence>
<dbReference type="PANTHER" id="PTHR38011">
    <property type="entry name" value="DIHYDROFOLATE REDUCTASE FAMILY PROTEIN (AFU_ORTHOLOGUE AFUA_8G06820)"/>
    <property type="match status" value="1"/>
</dbReference>
<dbReference type="SUPFAM" id="SSF53597">
    <property type="entry name" value="Dihydrofolate reductase-like"/>
    <property type="match status" value="1"/>
</dbReference>
<dbReference type="Pfam" id="PF01872">
    <property type="entry name" value="RibD_C"/>
    <property type="match status" value="1"/>
</dbReference>
<feature type="domain" description="Bacterial bifunctional deaminase-reductase C-terminal" evidence="1">
    <location>
        <begin position="3"/>
        <end position="176"/>
    </location>
</feature>
<keyword evidence="3" id="KW-1185">Reference proteome</keyword>
<dbReference type="InterPro" id="IPR050765">
    <property type="entry name" value="Riboflavin_Biosynth_HTPR"/>
</dbReference>